<dbReference type="InterPro" id="IPR016181">
    <property type="entry name" value="Acyl_CoA_acyltransferase"/>
</dbReference>
<dbReference type="InterPro" id="IPR000182">
    <property type="entry name" value="GNAT_dom"/>
</dbReference>
<keyword evidence="3" id="KW-1185">Reference proteome</keyword>
<evidence type="ECO:0000313" key="3">
    <source>
        <dbReference type="Proteomes" id="UP000799779"/>
    </source>
</evidence>
<dbReference type="PANTHER" id="PTHR43415:SF3">
    <property type="entry name" value="GNAT-FAMILY ACETYLTRANSFERASE"/>
    <property type="match status" value="1"/>
</dbReference>
<gene>
    <name evidence="2" type="ORF">P154DRAFT_418590</name>
</gene>
<keyword evidence="2" id="KW-0012">Acyltransferase</keyword>
<dbReference type="AlphaFoldDB" id="A0A6A5X588"/>
<evidence type="ECO:0000313" key="2">
    <source>
        <dbReference type="EMBL" id="KAF2008108.1"/>
    </source>
</evidence>
<dbReference type="GO" id="GO:0016747">
    <property type="term" value="F:acyltransferase activity, transferring groups other than amino-acyl groups"/>
    <property type="evidence" value="ECO:0007669"/>
    <property type="project" value="InterPro"/>
</dbReference>
<dbReference type="EMBL" id="ML977556">
    <property type="protein sequence ID" value="KAF2008108.1"/>
    <property type="molecule type" value="Genomic_DNA"/>
</dbReference>
<evidence type="ECO:0000259" key="1">
    <source>
        <dbReference type="PROSITE" id="PS51186"/>
    </source>
</evidence>
<dbReference type="OrthoDB" id="64477at2759"/>
<accession>A0A6A5X588</accession>
<dbReference type="SUPFAM" id="SSF55729">
    <property type="entry name" value="Acyl-CoA N-acyltransferases (Nat)"/>
    <property type="match status" value="1"/>
</dbReference>
<protein>
    <submittedName>
        <fullName evidence="2">Acyl-CoA N-acyltransferase</fullName>
    </submittedName>
</protein>
<proteinExistence type="predicted"/>
<dbReference type="PANTHER" id="PTHR43415">
    <property type="entry name" value="SPERMIDINE N(1)-ACETYLTRANSFERASE"/>
    <property type="match status" value="1"/>
</dbReference>
<feature type="domain" description="N-acetyltransferase" evidence="1">
    <location>
        <begin position="64"/>
        <end position="208"/>
    </location>
</feature>
<reference evidence="2" key="1">
    <citation type="journal article" date="2020" name="Stud. Mycol.">
        <title>101 Dothideomycetes genomes: a test case for predicting lifestyles and emergence of pathogens.</title>
        <authorList>
            <person name="Haridas S."/>
            <person name="Albert R."/>
            <person name="Binder M."/>
            <person name="Bloem J."/>
            <person name="Labutti K."/>
            <person name="Salamov A."/>
            <person name="Andreopoulos B."/>
            <person name="Baker S."/>
            <person name="Barry K."/>
            <person name="Bills G."/>
            <person name="Bluhm B."/>
            <person name="Cannon C."/>
            <person name="Castanera R."/>
            <person name="Culley D."/>
            <person name="Daum C."/>
            <person name="Ezra D."/>
            <person name="Gonzalez J."/>
            <person name="Henrissat B."/>
            <person name="Kuo A."/>
            <person name="Liang C."/>
            <person name="Lipzen A."/>
            <person name="Lutzoni F."/>
            <person name="Magnuson J."/>
            <person name="Mondo S."/>
            <person name="Nolan M."/>
            <person name="Ohm R."/>
            <person name="Pangilinan J."/>
            <person name="Park H.-J."/>
            <person name="Ramirez L."/>
            <person name="Alfaro M."/>
            <person name="Sun H."/>
            <person name="Tritt A."/>
            <person name="Yoshinaga Y."/>
            <person name="Zwiers L.-H."/>
            <person name="Turgeon B."/>
            <person name="Goodwin S."/>
            <person name="Spatafora J."/>
            <person name="Crous P."/>
            <person name="Grigoriev I."/>
        </authorList>
    </citation>
    <scope>NUCLEOTIDE SEQUENCE</scope>
    <source>
        <strain evidence="2">CBS 123094</strain>
    </source>
</reference>
<name>A0A6A5X588_9PLEO</name>
<organism evidence="2 3">
    <name type="scientific">Amniculicola lignicola CBS 123094</name>
    <dbReference type="NCBI Taxonomy" id="1392246"/>
    <lineage>
        <taxon>Eukaryota</taxon>
        <taxon>Fungi</taxon>
        <taxon>Dikarya</taxon>
        <taxon>Ascomycota</taxon>
        <taxon>Pezizomycotina</taxon>
        <taxon>Dothideomycetes</taxon>
        <taxon>Pleosporomycetidae</taxon>
        <taxon>Pleosporales</taxon>
        <taxon>Amniculicolaceae</taxon>
        <taxon>Amniculicola</taxon>
    </lineage>
</organism>
<dbReference type="Proteomes" id="UP000799779">
    <property type="component" value="Unassembled WGS sequence"/>
</dbReference>
<dbReference type="CDD" id="cd04301">
    <property type="entry name" value="NAT_SF"/>
    <property type="match status" value="1"/>
</dbReference>
<sequence length="225" mass="25557">MPPSTNPKNPFHSSRLIYRAVLFPEDNSLFNAINDDHIGFQNSNAGNHRLPGRADAEKFQKHASECLLGAVICLPKFSEMTAVEKSNIDAEAKDEKIEEYAEAGVAIGQILLAGLSPNMKHHRSAEIGIDILPPYQGKGYGTEAINWVLAHAFRRVGLHRVDIRAFEWNDGAVRLYKKLGFKEEGRKREALWHEGRWWDGIDMGMLEREWWEMERRRTDSEGSGS</sequence>
<keyword evidence="2" id="KW-0808">Transferase</keyword>
<dbReference type="PROSITE" id="PS51186">
    <property type="entry name" value="GNAT"/>
    <property type="match status" value="1"/>
</dbReference>
<dbReference type="Gene3D" id="3.40.630.30">
    <property type="match status" value="1"/>
</dbReference>
<dbReference type="Pfam" id="PF13302">
    <property type="entry name" value="Acetyltransf_3"/>
    <property type="match status" value="1"/>
</dbReference>